<dbReference type="EMBL" id="JANPWE010000002">
    <property type="protein sequence ID" value="MCR6545209.1"/>
    <property type="molecule type" value="Genomic_DNA"/>
</dbReference>
<dbReference type="PANTHER" id="PTHR30632:SF0">
    <property type="entry name" value="SULFATE-BINDING PROTEIN"/>
    <property type="match status" value="1"/>
</dbReference>
<dbReference type="Pfam" id="PF13531">
    <property type="entry name" value="SBP_bac_11"/>
    <property type="match status" value="1"/>
</dbReference>
<protein>
    <submittedName>
        <fullName evidence="5">Molybdate ABC transporter substrate-binding protein</fullName>
    </submittedName>
</protein>
<dbReference type="PROSITE" id="PS51257">
    <property type="entry name" value="PROKAR_LIPOPROTEIN"/>
    <property type="match status" value="1"/>
</dbReference>
<evidence type="ECO:0000256" key="3">
    <source>
        <dbReference type="ARBA" id="ARBA00022729"/>
    </source>
</evidence>
<sequence length="265" mass="28589">MKKMSLLLVFLMMFALVLTGCGNENGTSDAEGPTDEAVEINISAAASLTDALTEIQAEYAKKSNAILQFNFAASGTLQKQIQEGAPCDLFISASKGHMDTLEGDGLVVTDSRKDLLGNTLTLIATAEKADLITGPESFTNDDVASIAIGEPESVPAGNYSKQTFESLGIWDQIQEKLVFAKDVRQVLQYVDSGNADCGLVYRSDAMLLETGKIIVDMPADSHDPIVYPAAIMKNAAQPEAANAFYEFLQTDYAKKTFEKYGFQVL</sequence>
<comment type="caution">
    <text evidence="5">The sequence shown here is derived from an EMBL/GenBank/DDBJ whole genome shotgun (WGS) entry which is preliminary data.</text>
</comment>
<feature type="chain" id="PRO_5047175486" evidence="4">
    <location>
        <begin position="21"/>
        <end position="265"/>
    </location>
</feature>
<dbReference type="InterPro" id="IPR050682">
    <property type="entry name" value="ModA/WtpA"/>
</dbReference>
<dbReference type="PANTHER" id="PTHR30632">
    <property type="entry name" value="MOLYBDATE-BINDING PERIPLASMIC PROTEIN"/>
    <property type="match status" value="1"/>
</dbReference>
<dbReference type="NCBIfam" id="TIGR01256">
    <property type="entry name" value="modA"/>
    <property type="match status" value="1"/>
</dbReference>
<keyword evidence="3 4" id="KW-0732">Signal</keyword>
<accession>A0ABT1Y2V6</accession>
<organism evidence="5 6">
    <name type="scientific">Dehalobacterium formicoaceticum</name>
    <dbReference type="NCBI Taxonomy" id="51515"/>
    <lineage>
        <taxon>Bacteria</taxon>
        <taxon>Bacillati</taxon>
        <taxon>Bacillota</taxon>
        <taxon>Clostridia</taxon>
        <taxon>Eubacteriales</taxon>
        <taxon>Peptococcaceae</taxon>
        <taxon>Dehalobacterium</taxon>
    </lineage>
</organism>
<keyword evidence="2" id="KW-0479">Metal-binding</keyword>
<evidence type="ECO:0000256" key="4">
    <source>
        <dbReference type="SAM" id="SignalP"/>
    </source>
</evidence>
<evidence type="ECO:0000256" key="2">
    <source>
        <dbReference type="ARBA" id="ARBA00022723"/>
    </source>
</evidence>
<dbReference type="InterPro" id="IPR005950">
    <property type="entry name" value="ModA"/>
</dbReference>
<evidence type="ECO:0000256" key="1">
    <source>
        <dbReference type="ARBA" id="ARBA00009175"/>
    </source>
</evidence>
<dbReference type="Proteomes" id="UP001524944">
    <property type="component" value="Unassembled WGS sequence"/>
</dbReference>
<dbReference type="RefSeq" id="WP_089608873.1">
    <property type="nucleotide sequence ID" value="NZ_CP022121.1"/>
</dbReference>
<dbReference type="Gene3D" id="3.40.190.10">
    <property type="entry name" value="Periplasmic binding protein-like II"/>
    <property type="match status" value="2"/>
</dbReference>
<reference evidence="5 6" key="1">
    <citation type="submission" date="2022-08" db="EMBL/GenBank/DDBJ databases">
        <title>Proteogenomics of the novel Dehalobacterium formicoaceticum strain EZ94 highlights a key role of methyltransferases during anaerobic dichloromethane degradation.</title>
        <authorList>
            <person name="Wasmund K."/>
        </authorList>
    </citation>
    <scope>NUCLEOTIDE SEQUENCE [LARGE SCALE GENOMIC DNA]</scope>
    <source>
        <strain evidence="5 6">EZ94</strain>
    </source>
</reference>
<dbReference type="CDD" id="cd13537">
    <property type="entry name" value="PBP2_YvgL_like"/>
    <property type="match status" value="1"/>
</dbReference>
<gene>
    <name evidence="5" type="primary">modA</name>
    <name evidence="5" type="ORF">NVS47_06725</name>
</gene>
<dbReference type="PIRSF" id="PIRSF004846">
    <property type="entry name" value="ModA"/>
    <property type="match status" value="1"/>
</dbReference>
<evidence type="ECO:0000313" key="5">
    <source>
        <dbReference type="EMBL" id="MCR6545209.1"/>
    </source>
</evidence>
<comment type="similarity">
    <text evidence="1">Belongs to the bacterial solute-binding protein ModA family.</text>
</comment>
<dbReference type="InterPro" id="IPR041879">
    <property type="entry name" value="YvgL-like_PBP2"/>
</dbReference>
<evidence type="ECO:0000313" key="6">
    <source>
        <dbReference type="Proteomes" id="UP001524944"/>
    </source>
</evidence>
<dbReference type="SUPFAM" id="SSF53850">
    <property type="entry name" value="Periplasmic binding protein-like II"/>
    <property type="match status" value="1"/>
</dbReference>
<proteinExistence type="inferred from homology"/>
<keyword evidence="6" id="KW-1185">Reference proteome</keyword>
<name>A0ABT1Y2V6_9FIRM</name>
<feature type="signal peptide" evidence="4">
    <location>
        <begin position="1"/>
        <end position="20"/>
    </location>
</feature>